<gene>
    <name evidence="1" type="ORF">K1X15_17040</name>
</gene>
<dbReference type="Proteomes" id="UP000825799">
    <property type="component" value="Chromosome"/>
</dbReference>
<accession>A0ABX8WH19</accession>
<keyword evidence="2" id="KW-1185">Reference proteome</keyword>
<dbReference type="SUPFAM" id="SSF55961">
    <property type="entry name" value="Bet v1-like"/>
    <property type="match status" value="1"/>
</dbReference>
<dbReference type="InterPro" id="IPR023393">
    <property type="entry name" value="START-like_dom_sf"/>
</dbReference>
<evidence type="ECO:0000313" key="1">
    <source>
        <dbReference type="EMBL" id="QYO76296.1"/>
    </source>
</evidence>
<protein>
    <recommendedName>
        <fullName evidence="3">SRPBCC family protein</fullName>
    </recommendedName>
</protein>
<organism evidence="1 2">
    <name type="scientific">Devosia salina</name>
    <dbReference type="NCBI Taxonomy" id="2860336"/>
    <lineage>
        <taxon>Bacteria</taxon>
        <taxon>Pseudomonadati</taxon>
        <taxon>Pseudomonadota</taxon>
        <taxon>Alphaproteobacteria</taxon>
        <taxon>Hyphomicrobiales</taxon>
        <taxon>Devosiaceae</taxon>
        <taxon>Devosia</taxon>
    </lineage>
</organism>
<dbReference type="EMBL" id="CP080590">
    <property type="protein sequence ID" value="QYO76296.1"/>
    <property type="molecule type" value="Genomic_DNA"/>
</dbReference>
<proteinExistence type="predicted"/>
<evidence type="ECO:0000313" key="2">
    <source>
        <dbReference type="Proteomes" id="UP000825799"/>
    </source>
</evidence>
<reference evidence="1 2" key="1">
    <citation type="submission" date="2021-08" db="EMBL/GenBank/DDBJ databases">
        <title>Devosia salina sp. nov., isolated from the South China Sea sediment.</title>
        <authorList>
            <person name="Zhou Z."/>
        </authorList>
    </citation>
    <scope>NUCLEOTIDE SEQUENCE [LARGE SCALE GENOMIC DNA]</scope>
    <source>
        <strain evidence="1 2">SCS-3</strain>
    </source>
</reference>
<dbReference type="RefSeq" id="WP_220304786.1">
    <property type="nucleotide sequence ID" value="NZ_CP080590.1"/>
</dbReference>
<dbReference type="Gene3D" id="3.30.530.20">
    <property type="match status" value="1"/>
</dbReference>
<evidence type="ECO:0008006" key="3">
    <source>
        <dbReference type="Google" id="ProtNLM"/>
    </source>
</evidence>
<name>A0ABX8WH19_9HYPH</name>
<sequence>MFPSRTFSLVINRPWAEIYGFLSDPRTLGHWTQGVIVEPVHPITDYRWRTSFGGVPVSIDFTPPNDLGVLDLSLRWDDGSTRHYFIRVFPNGSGSELCCTVLQRPDENDAQFNSECEWLRTDLNILKAHFEGQ</sequence>